<feature type="compositionally biased region" description="Pro residues" evidence="1">
    <location>
        <begin position="58"/>
        <end position="67"/>
    </location>
</feature>
<dbReference type="STRING" id="97359.A0A550CIX6"/>
<feature type="region of interest" description="Disordered" evidence="1">
    <location>
        <begin position="58"/>
        <end position="80"/>
    </location>
</feature>
<name>A0A550CIX6_9AGAR</name>
<dbReference type="Proteomes" id="UP000320762">
    <property type="component" value="Unassembled WGS sequence"/>
</dbReference>
<keyword evidence="2" id="KW-0472">Membrane</keyword>
<evidence type="ECO:0000256" key="1">
    <source>
        <dbReference type="SAM" id="MobiDB-lite"/>
    </source>
</evidence>
<accession>A0A550CIX6</accession>
<dbReference type="OrthoDB" id="2093409at2759"/>
<organism evidence="3 4">
    <name type="scientific">Schizophyllum amplum</name>
    <dbReference type="NCBI Taxonomy" id="97359"/>
    <lineage>
        <taxon>Eukaryota</taxon>
        <taxon>Fungi</taxon>
        <taxon>Dikarya</taxon>
        <taxon>Basidiomycota</taxon>
        <taxon>Agaricomycotina</taxon>
        <taxon>Agaricomycetes</taxon>
        <taxon>Agaricomycetidae</taxon>
        <taxon>Agaricales</taxon>
        <taxon>Schizophyllaceae</taxon>
        <taxon>Schizophyllum</taxon>
    </lineage>
</organism>
<comment type="caution">
    <text evidence="3">The sequence shown here is derived from an EMBL/GenBank/DDBJ whole genome shotgun (WGS) entry which is preliminary data.</text>
</comment>
<protein>
    <recommendedName>
        <fullName evidence="5">NADH-ubiquinone oxidoreductase 9.5 kDa subunit</fullName>
    </recommendedName>
</protein>
<dbReference type="PANTHER" id="PTHR38488:SF1">
    <property type="entry name" value="OXIDOREDUCTASE 9.5 KDA SUBUNIT, PUTATIVE (AFU_ORTHOLOGUE AFUA_5G08980)-RELATED"/>
    <property type="match status" value="1"/>
</dbReference>
<keyword evidence="4" id="KW-1185">Reference proteome</keyword>
<dbReference type="InterPro" id="IPR039961">
    <property type="entry name" value="Nuo9.5"/>
</dbReference>
<keyword evidence="2" id="KW-1133">Transmembrane helix</keyword>
<evidence type="ECO:0000256" key="2">
    <source>
        <dbReference type="SAM" id="Phobius"/>
    </source>
</evidence>
<keyword evidence="2" id="KW-0812">Transmembrane</keyword>
<evidence type="ECO:0008006" key="5">
    <source>
        <dbReference type="Google" id="ProtNLM"/>
    </source>
</evidence>
<reference evidence="3 4" key="1">
    <citation type="journal article" date="2019" name="New Phytol.">
        <title>Comparative genomics reveals unique wood-decay strategies and fruiting body development in the Schizophyllaceae.</title>
        <authorList>
            <person name="Almasi E."/>
            <person name="Sahu N."/>
            <person name="Krizsan K."/>
            <person name="Balint B."/>
            <person name="Kovacs G.M."/>
            <person name="Kiss B."/>
            <person name="Cseklye J."/>
            <person name="Drula E."/>
            <person name="Henrissat B."/>
            <person name="Nagy I."/>
            <person name="Chovatia M."/>
            <person name="Adam C."/>
            <person name="LaButti K."/>
            <person name="Lipzen A."/>
            <person name="Riley R."/>
            <person name="Grigoriev I.V."/>
            <person name="Nagy L.G."/>
        </authorList>
    </citation>
    <scope>NUCLEOTIDE SEQUENCE [LARGE SCALE GENOMIC DNA]</scope>
    <source>
        <strain evidence="3 4">NL-1724</strain>
    </source>
</reference>
<dbReference type="EMBL" id="VDMD01000006">
    <property type="protein sequence ID" value="TRM64694.1"/>
    <property type="molecule type" value="Genomic_DNA"/>
</dbReference>
<evidence type="ECO:0000313" key="3">
    <source>
        <dbReference type="EMBL" id="TRM64694.1"/>
    </source>
</evidence>
<sequence>MLSLNWWATRFPSVRAMQYYAHEKPALFYALLIGAAGPVLIATVPPIRRATGYVPPELPPTSYPLPNRPRHAVPAGYEDE</sequence>
<evidence type="ECO:0000313" key="4">
    <source>
        <dbReference type="Proteomes" id="UP000320762"/>
    </source>
</evidence>
<feature type="transmembrane region" description="Helical" evidence="2">
    <location>
        <begin position="26"/>
        <end position="44"/>
    </location>
</feature>
<gene>
    <name evidence="3" type="ORF">BD626DRAFT_489606</name>
</gene>
<proteinExistence type="predicted"/>
<dbReference type="AlphaFoldDB" id="A0A550CIX6"/>
<dbReference type="CDD" id="cd22903">
    <property type="entry name" value="NI9M"/>
    <property type="match status" value="1"/>
</dbReference>
<dbReference type="PANTHER" id="PTHR38488">
    <property type="entry name" value="OXIDOREDUCTASE 9.5 KDA SUBUNIT, PUTATIVE (AFU_ORTHOLOGUE AFUA_5G08980)-RELATED"/>
    <property type="match status" value="1"/>
</dbReference>